<dbReference type="AlphaFoldDB" id="A0A336JVY9"/>
<evidence type="ECO:0000313" key="4">
    <source>
        <dbReference type="EMBL" id="SSW93790.1"/>
    </source>
</evidence>
<dbReference type="PANTHER" id="PTHR46889">
    <property type="entry name" value="TRANSPOSASE INSF FOR INSERTION SEQUENCE IS3B-RELATED"/>
    <property type="match status" value="1"/>
</dbReference>
<accession>A0A336JVY9</accession>
<dbReference type="PANTHER" id="PTHR46889:SF4">
    <property type="entry name" value="TRANSPOSASE INSO FOR INSERTION SEQUENCE ELEMENT IS911B-RELATED"/>
    <property type="match status" value="1"/>
</dbReference>
<dbReference type="InterPro" id="IPR025948">
    <property type="entry name" value="HTH-like_dom"/>
</dbReference>
<dbReference type="InterPro" id="IPR001584">
    <property type="entry name" value="Integrase_cat-core"/>
</dbReference>
<reference evidence="4 5" key="1">
    <citation type="submission" date="2017-08" db="EMBL/GenBank/DDBJ databases">
        <authorList>
            <person name="de Groot N.N."/>
        </authorList>
    </citation>
    <scope>NUCLEOTIDE SEQUENCE [LARGE SCALE GENOMIC DNA]</scope>
    <source>
        <strain evidence="4 5">JA575</strain>
    </source>
</reference>
<evidence type="ECO:0000313" key="6">
    <source>
        <dbReference type="Proteomes" id="UP000256343"/>
    </source>
</evidence>
<dbReference type="SUPFAM" id="SSF53098">
    <property type="entry name" value="Ribonuclease H-like"/>
    <property type="match status" value="1"/>
</dbReference>
<feature type="transmembrane region" description="Helical" evidence="1">
    <location>
        <begin position="138"/>
        <end position="158"/>
    </location>
</feature>
<evidence type="ECO:0000313" key="3">
    <source>
        <dbReference type="EMBL" id="RED20987.1"/>
    </source>
</evidence>
<keyword evidence="6" id="KW-1185">Reference proteome</keyword>
<keyword evidence="1" id="KW-0472">Membrane</keyword>
<keyword evidence="1" id="KW-1133">Transmembrane helix</keyword>
<feature type="domain" description="Integrase catalytic" evidence="2">
    <location>
        <begin position="126"/>
        <end position="291"/>
    </location>
</feature>
<dbReference type="InterPro" id="IPR048020">
    <property type="entry name" value="Transpos_IS3"/>
</dbReference>
<dbReference type="GO" id="GO:0003676">
    <property type="term" value="F:nucleic acid binding"/>
    <property type="evidence" value="ECO:0007669"/>
    <property type="project" value="InterPro"/>
</dbReference>
<name>A0A336JVY9_9BRAD</name>
<dbReference type="Proteomes" id="UP000256343">
    <property type="component" value="Unassembled WGS sequence"/>
</dbReference>
<sequence>MIAFIDDHRGAYGVEPICKVLPIAPSTYHAHVARRRDPAKLSARARQDASLKTEVRRVFEGNFQVYGVRKVWRQLQREGFDVARCTVSRLMRQMGLQGVIRGKSIKTTISDKAAPCPLDHVNRQFKAPRPNVLWLSDFTYVATWTGFVYVAFVIDAYARRIVGWRASRTAHAGFVLDALEQALHDRRPVHRGGLVHHSDRGSQYVSIKYTERLAEAGIEPSVGSVGDSYDNALAETINGLYKAEVIHRRGPWRSFEAVEFATLEWVDWFNNRRLLEPIGNIPPAEAEQRYYAMMEQPDMAA</sequence>
<evidence type="ECO:0000256" key="1">
    <source>
        <dbReference type="SAM" id="Phobius"/>
    </source>
</evidence>
<evidence type="ECO:0000313" key="5">
    <source>
        <dbReference type="Proteomes" id="UP000252631"/>
    </source>
</evidence>
<dbReference type="InterPro" id="IPR036397">
    <property type="entry name" value="RNaseH_sf"/>
</dbReference>
<dbReference type="EMBL" id="QRDT01000066">
    <property type="protein sequence ID" value="RED20987.1"/>
    <property type="molecule type" value="Genomic_DNA"/>
</dbReference>
<reference evidence="3 6" key="2">
    <citation type="submission" date="2018-07" db="EMBL/GenBank/DDBJ databases">
        <title>Genomic Encyclopedia of Archaeal and Bacterial Type Strains, Phase II (KMG-II): from individual species to whole genera.</title>
        <authorList>
            <person name="Goeker M."/>
        </authorList>
    </citation>
    <scope>NUCLEOTIDE SEQUENCE [LARGE SCALE GENOMIC DNA]</scope>
    <source>
        <strain evidence="3 6">JA575</strain>
    </source>
</reference>
<dbReference type="Pfam" id="PF00665">
    <property type="entry name" value="rve"/>
    <property type="match status" value="1"/>
</dbReference>
<gene>
    <name evidence="3" type="ORF">BJ125_1663</name>
    <name evidence="4" type="ORF">SAMN05892882_1663</name>
</gene>
<protein>
    <submittedName>
        <fullName evidence="4">Transposase InsO family protein</fullName>
    </submittedName>
</protein>
<dbReference type="Gene3D" id="3.30.420.10">
    <property type="entry name" value="Ribonuclease H-like superfamily/Ribonuclease H"/>
    <property type="match status" value="1"/>
</dbReference>
<keyword evidence="1" id="KW-0812">Transmembrane</keyword>
<organism evidence="4 5">
    <name type="scientific">Rhodopseudomonas pentothenatexigens</name>
    <dbReference type="NCBI Taxonomy" id="999699"/>
    <lineage>
        <taxon>Bacteria</taxon>
        <taxon>Pseudomonadati</taxon>
        <taxon>Pseudomonadota</taxon>
        <taxon>Alphaproteobacteria</taxon>
        <taxon>Hyphomicrobiales</taxon>
        <taxon>Nitrobacteraceae</taxon>
        <taxon>Rhodopseudomonas</taxon>
    </lineage>
</organism>
<dbReference type="NCBIfam" id="NF033516">
    <property type="entry name" value="transpos_IS3"/>
    <property type="match status" value="1"/>
</dbReference>
<dbReference type="Pfam" id="PF13276">
    <property type="entry name" value="HTH_21"/>
    <property type="match status" value="1"/>
</dbReference>
<dbReference type="InterPro" id="IPR050900">
    <property type="entry name" value="Transposase_IS3/IS150/IS904"/>
</dbReference>
<proteinExistence type="predicted"/>
<dbReference type="PROSITE" id="PS50994">
    <property type="entry name" value="INTEGRASE"/>
    <property type="match status" value="1"/>
</dbReference>
<dbReference type="InterPro" id="IPR012337">
    <property type="entry name" value="RNaseH-like_sf"/>
</dbReference>
<dbReference type="EMBL" id="UFQQ01000066">
    <property type="protein sequence ID" value="SSW93790.1"/>
    <property type="molecule type" value="Genomic_DNA"/>
</dbReference>
<evidence type="ECO:0000259" key="2">
    <source>
        <dbReference type="PROSITE" id="PS50994"/>
    </source>
</evidence>
<dbReference type="GO" id="GO:0015074">
    <property type="term" value="P:DNA integration"/>
    <property type="evidence" value="ECO:0007669"/>
    <property type="project" value="InterPro"/>
</dbReference>
<dbReference type="Proteomes" id="UP000252631">
    <property type="component" value="Unassembled WGS sequence"/>
</dbReference>